<reference evidence="4 5" key="1">
    <citation type="submission" date="2022-10" db="EMBL/GenBank/DDBJ databases">
        <title>Description of Fervidibacillus gen. nov. in the family Fervidibacillaceae fam. nov. with two species, Fervidibacillus albus sp. nov., and Fervidibacillus halotolerans sp. nov., isolated from tidal flat sediments.</title>
        <authorList>
            <person name="Kwon K.K."/>
            <person name="Yang S.-H."/>
        </authorList>
    </citation>
    <scope>NUCLEOTIDE SEQUENCE [LARGE SCALE GENOMIC DNA]</scope>
    <source>
        <strain evidence="4 5">DSM 23332</strain>
    </source>
</reference>
<evidence type="ECO:0000256" key="2">
    <source>
        <dbReference type="ARBA" id="ARBA00023239"/>
    </source>
</evidence>
<dbReference type="InterPro" id="IPR001753">
    <property type="entry name" value="Enoyl-CoA_hydra/iso"/>
</dbReference>
<dbReference type="InterPro" id="IPR018376">
    <property type="entry name" value="Enoyl-CoA_hyd/isom_CS"/>
</dbReference>
<dbReference type="Proteomes" id="UP001208656">
    <property type="component" value="Unassembled WGS sequence"/>
</dbReference>
<gene>
    <name evidence="4" type="ORF">OEV82_08500</name>
</gene>
<name>A0ABT2WIH7_9BACI</name>
<keyword evidence="2" id="KW-0456">Lyase</keyword>
<dbReference type="PROSITE" id="PS00166">
    <property type="entry name" value="ENOYL_COA_HYDRATASE"/>
    <property type="match status" value="1"/>
</dbReference>
<proteinExistence type="inferred from homology"/>
<comment type="caution">
    <text evidence="4">The sequence shown here is derived from an EMBL/GenBank/DDBJ whole genome shotgun (WGS) entry which is preliminary data.</text>
</comment>
<keyword evidence="5" id="KW-1185">Reference proteome</keyword>
<protein>
    <submittedName>
        <fullName evidence="4">Enoyl-CoA hydratase-related protein</fullName>
    </submittedName>
</protein>
<dbReference type="SUPFAM" id="SSF52096">
    <property type="entry name" value="ClpP/crotonase"/>
    <property type="match status" value="1"/>
</dbReference>
<dbReference type="InterPro" id="IPR014748">
    <property type="entry name" value="Enoyl-CoA_hydra_C"/>
</dbReference>
<dbReference type="PANTHER" id="PTHR11941:SF54">
    <property type="entry name" value="ENOYL-COA HYDRATASE, MITOCHONDRIAL"/>
    <property type="match status" value="1"/>
</dbReference>
<evidence type="ECO:0000313" key="4">
    <source>
        <dbReference type="EMBL" id="MCU9594494.1"/>
    </source>
</evidence>
<dbReference type="PANTHER" id="PTHR11941">
    <property type="entry name" value="ENOYL-COA HYDRATASE-RELATED"/>
    <property type="match status" value="1"/>
</dbReference>
<dbReference type="RefSeq" id="WP_263061593.1">
    <property type="nucleotide sequence ID" value="NZ_JAOUSE010000022.1"/>
</dbReference>
<dbReference type="CDD" id="cd06558">
    <property type="entry name" value="crotonase-like"/>
    <property type="match status" value="1"/>
</dbReference>
<dbReference type="Gene3D" id="1.10.12.10">
    <property type="entry name" value="Lyase 2-enoyl-coa Hydratase, Chain A, domain 2"/>
    <property type="match status" value="1"/>
</dbReference>
<sequence>MIYEFLTCEIENKVALITINRPPVNPLNSQVFHELGHIVSNLEENKNVRVIVITGYGTKAFVAGADVKEMASKDLVGINLMNKKSRAIFSLIENVSKPVIAAINGVALGGGFELALACDLRIASEHAKFSFPETGLGIIPGGGGTQRLQRIVGQGIAKELIYFGGMIDAKRALELHLVNRVVPQEELIDEALKWATKLTEKPAVALAMAKSSINHGGYVDLESGLTIEMANFATAFASEDAKEGISAFTEKRKPVFVGK</sequence>
<accession>A0ABT2WIH7</accession>
<dbReference type="Pfam" id="PF00378">
    <property type="entry name" value="ECH_1"/>
    <property type="match status" value="1"/>
</dbReference>
<dbReference type="InterPro" id="IPR029045">
    <property type="entry name" value="ClpP/crotonase-like_dom_sf"/>
</dbReference>
<comment type="similarity">
    <text evidence="1 3">Belongs to the enoyl-CoA hydratase/isomerase family.</text>
</comment>
<organism evidence="4 5">
    <name type="scientific">Pallidibacillus thermolactis</name>
    <dbReference type="NCBI Taxonomy" id="251051"/>
    <lineage>
        <taxon>Bacteria</taxon>
        <taxon>Bacillati</taxon>
        <taxon>Bacillota</taxon>
        <taxon>Bacilli</taxon>
        <taxon>Bacillales</taxon>
        <taxon>Bacillaceae</taxon>
        <taxon>Pallidibacillus</taxon>
    </lineage>
</organism>
<dbReference type="EMBL" id="JAOUSE010000022">
    <property type="protein sequence ID" value="MCU9594494.1"/>
    <property type="molecule type" value="Genomic_DNA"/>
</dbReference>
<evidence type="ECO:0000313" key="5">
    <source>
        <dbReference type="Proteomes" id="UP001208656"/>
    </source>
</evidence>
<evidence type="ECO:0000256" key="1">
    <source>
        <dbReference type="ARBA" id="ARBA00005254"/>
    </source>
</evidence>
<dbReference type="Gene3D" id="3.90.226.10">
    <property type="entry name" value="2-enoyl-CoA Hydratase, Chain A, domain 1"/>
    <property type="match status" value="1"/>
</dbReference>
<evidence type="ECO:0000256" key="3">
    <source>
        <dbReference type="RuleBase" id="RU003707"/>
    </source>
</evidence>